<sequence>MDELTHRRFEDYNFPEETTQMFAEILAADSLLASVLLFITKTVQLNKQENIEITGVTVNQITNEVIVKKPVKHTVKNKRIYFEKKEAPIDRKHAERLLQNLLKMSLCYYSNPSGRTYFYYPTIRGIQVLQRAIEIKNQVNNKEEN</sequence>
<protein>
    <submittedName>
        <fullName evidence="1">Uncharacterized protein</fullName>
    </submittedName>
</protein>
<evidence type="ECO:0000313" key="2">
    <source>
        <dbReference type="Proteomes" id="UP000035904"/>
    </source>
</evidence>
<comment type="caution">
    <text evidence="1">The sequence shown here is derived from an EMBL/GenBank/DDBJ whole genome shotgun (WGS) entry which is preliminary data.</text>
</comment>
<dbReference type="AlphaFoldDB" id="A0A0J1HXL4"/>
<proteinExistence type="predicted"/>
<dbReference type="EMBL" id="LDPG01000007">
    <property type="protein sequence ID" value="KLV18428.1"/>
    <property type="molecule type" value="Genomic_DNA"/>
</dbReference>
<reference evidence="1 2" key="1">
    <citation type="submission" date="2015-05" db="EMBL/GenBank/DDBJ databases">
        <title>Whole genome sequence and identification of bacterial endophytes from Costus igneus.</title>
        <authorList>
            <person name="Lee Y.P."/>
            <person name="Gan H.M."/>
            <person name="Eng W."/>
            <person name="Wheatley M.S."/>
            <person name="Caraballo A."/>
            <person name="Polter S."/>
            <person name="Savka M.A."/>
            <person name="Hudson A.O."/>
        </authorList>
    </citation>
    <scope>NUCLEOTIDE SEQUENCE [LARGE SCALE GENOMIC DNA]</scope>
    <source>
        <strain evidence="1 2">RIT375</strain>
    </source>
</reference>
<accession>A0A0J1HXL4</accession>
<gene>
    <name evidence="1" type="ORF">ABW01_13730</name>
</gene>
<dbReference type="PATRIC" id="fig|1392.242.peg.5786"/>
<organism evidence="1 2">
    <name type="scientific">Bacillus anthracis</name>
    <name type="common">anthrax bacterium</name>
    <dbReference type="NCBI Taxonomy" id="1392"/>
    <lineage>
        <taxon>Bacteria</taxon>
        <taxon>Bacillati</taxon>
        <taxon>Bacillota</taxon>
        <taxon>Bacilli</taxon>
        <taxon>Bacillales</taxon>
        <taxon>Bacillaceae</taxon>
        <taxon>Bacillus</taxon>
        <taxon>Bacillus cereus group</taxon>
    </lineage>
</organism>
<name>A0A0J1HXL4_BACAN</name>
<dbReference type="RefSeq" id="WP_001995737.1">
    <property type="nucleotide sequence ID" value="NZ_JBCNIA010000063.1"/>
</dbReference>
<dbReference type="Proteomes" id="UP000035904">
    <property type="component" value="Unassembled WGS sequence"/>
</dbReference>
<evidence type="ECO:0000313" key="1">
    <source>
        <dbReference type="EMBL" id="KLV18428.1"/>
    </source>
</evidence>